<evidence type="ECO:0000256" key="3">
    <source>
        <dbReference type="ARBA" id="ARBA00022840"/>
    </source>
</evidence>
<feature type="domain" description="ABC transporter" evidence="4">
    <location>
        <begin position="6"/>
        <end position="244"/>
    </location>
</feature>
<dbReference type="Gene3D" id="3.40.50.300">
    <property type="entry name" value="P-loop containing nucleotide triphosphate hydrolases"/>
    <property type="match status" value="1"/>
</dbReference>
<reference evidence="5 6" key="1">
    <citation type="journal article" date="2023" name="Int. J. Syst. Evol. Microbiol.">
        <title>Terrisporobacter hibernicus sp. nov., isolated from bovine faeces in Northern Ireland.</title>
        <authorList>
            <person name="Mitchell M."/>
            <person name="Nguyen S.V."/>
            <person name="Connor M."/>
            <person name="Fairley D.J."/>
            <person name="Donoghue O."/>
            <person name="Marshall H."/>
            <person name="Koolman L."/>
            <person name="McMullan G."/>
            <person name="Schaffer K.E."/>
            <person name="McGrath J.W."/>
            <person name="Fanning S."/>
        </authorList>
    </citation>
    <scope>NUCLEOTIDE SEQUENCE [LARGE SCALE GENOMIC DNA]</scope>
    <source>
        <strain evidence="5 6">MCA3</strain>
    </source>
</reference>
<keyword evidence="3 5" id="KW-0067">ATP-binding</keyword>
<dbReference type="Proteomes" id="UP001198983">
    <property type="component" value="Chromosome"/>
</dbReference>
<keyword evidence="6" id="KW-1185">Reference proteome</keyword>
<dbReference type="InterPro" id="IPR005670">
    <property type="entry name" value="PstB-like"/>
</dbReference>
<dbReference type="PANTHER" id="PTHR43423:SF1">
    <property type="entry name" value="ABC TRANSPORTER I FAMILY MEMBER 17"/>
    <property type="match status" value="1"/>
</dbReference>
<dbReference type="InterPro" id="IPR003439">
    <property type="entry name" value="ABC_transporter-like_ATP-bd"/>
</dbReference>
<dbReference type="AlphaFoldDB" id="A0AAX2ZBK0"/>
<dbReference type="GO" id="GO:0005315">
    <property type="term" value="F:phosphate transmembrane transporter activity"/>
    <property type="evidence" value="ECO:0007669"/>
    <property type="project" value="InterPro"/>
</dbReference>
<dbReference type="GO" id="GO:0016887">
    <property type="term" value="F:ATP hydrolysis activity"/>
    <property type="evidence" value="ECO:0007669"/>
    <property type="project" value="InterPro"/>
</dbReference>
<dbReference type="GO" id="GO:0005524">
    <property type="term" value="F:ATP binding"/>
    <property type="evidence" value="ECO:0007669"/>
    <property type="project" value="UniProtKB-KW"/>
</dbReference>
<dbReference type="InterPro" id="IPR017871">
    <property type="entry name" value="ABC_transporter-like_CS"/>
</dbReference>
<dbReference type="GO" id="GO:0035435">
    <property type="term" value="P:phosphate ion transmembrane transport"/>
    <property type="evidence" value="ECO:0007669"/>
    <property type="project" value="InterPro"/>
</dbReference>
<protein>
    <submittedName>
        <fullName evidence="5">Phosphate ABC transporter ATP-binding protein</fullName>
    </submittedName>
</protein>
<dbReference type="SUPFAM" id="SSF52540">
    <property type="entry name" value="P-loop containing nucleoside triphosphate hydrolases"/>
    <property type="match status" value="1"/>
</dbReference>
<proteinExistence type="predicted"/>
<keyword evidence="2" id="KW-0547">Nucleotide-binding</keyword>
<evidence type="ECO:0000313" key="6">
    <source>
        <dbReference type="Proteomes" id="UP001198983"/>
    </source>
</evidence>
<dbReference type="RefSeq" id="WP_074914951.1">
    <property type="nucleotide sequence ID" value="NZ_CP081135.1"/>
</dbReference>
<dbReference type="SMART" id="SM00382">
    <property type="entry name" value="AAA"/>
    <property type="match status" value="1"/>
</dbReference>
<dbReference type="PROSITE" id="PS00211">
    <property type="entry name" value="ABC_TRANSPORTER_1"/>
    <property type="match status" value="1"/>
</dbReference>
<name>A0AAX2ZBK0_9FIRM</name>
<sequence length="249" mass="28672">MEKNVLNVENLNVFFGKKRILNDINFNIKEKQITVILGQSGCGKSTLLKSFNRIIEEEGGKIEGNIIIDGINFNNIPLQTLRTQIGLVFQNPTIFPFSIEKNLTYALKYHNNYDNKEIEKRKIELLKQTKLYDEVKDNLHMFAGKLSGGQKQRLSIARCLSVKPKILLLDEPCSALDVKNTMFIEEMLKELKYKYTIIIVTHNLAQAKRIGDNIIFMDNGEIIEIGKSEEFFNSPKEDLSKEYIQYMAT</sequence>
<keyword evidence="1" id="KW-0813">Transport</keyword>
<organism evidence="5 6">
    <name type="scientific">Terrisporobacter hibernicus</name>
    <dbReference type="NCBI Taxonomy" id="2813371"/>
    <lineage>
        <taxon>Bacteria</taxon>
        <taxon>Bacillati</taxon>
        <taxon>Bacillota</taxon>
        <taxon>Clostridia</taxon>
        <taxon>Peptostreptococcales</taxon>
        <taxon>Peptostreptococcaceae</taxon>
        <taxon>Terrisporobacter</taxon>
    </lineage>
</organism>
<dbReference type="Pfam" id="PF00005">
    <property type="entry name" value="ABC_tran"/>
    <property type="match status" value="1"/>
</dbReference>
<dbReference type="InterPro" id="IPR027417">
    <property type="entry name" value="P-loop_NTPase"/>
</dbReference>
<dbReference type="PROSITE" id="PS50893">
    <property type="entry name" value="ABC_TRANSPORTER_2"/>
    <property type="match status" value="1"/>
</dbReference>
<dbReference type="PANTHER" id="PTHR43423">
    <property type="entry name" value="ABC TRANSPORTER I FAMILY MEMBER 17"/>
    <property type="match status" value="1"/>
</dbReference>
<evidence type="ECO:0000256" key="1">
    <source>
        <dbReference type="ARBA" id="ARBA00022448"/>
    </source>
</evidence>
<dbReference type="CDD" id="cd03260">
    <property type="entry name" value="ABC_PstB_phosphate_transporter"/>
    <property type="match status" value="1"/>
</dbReference>
<gene>
    <name evidence="5" type="ORF">JW646_13445</name>
</gene>
<dbReference type="InterPro" id="IPR003593">
    <property type="entry name" value="AAA+_ATPase"/>
</dbReference>
<accession>A0AAX2ZBK0</accession>
<dbReference type="GO" id="GO:0016020">
    <property type="term" value="C:membrane"/>
    <property type="evidence" value="ECO:0007669"/>
    <property type="project" value="InterPro"/>
</dbReference>
<dbReference type="KEGG" id="tem:JW646_13445"/>
<evidence type="ECO:0000256" key="2">
    <source>
        <dbReference type="ARBA" id="ARBA00022741"/>
    </source>
</evidence>
<evidence type="ECO:0000313" key="5">
    <source>
        <dbReference type="EMBL" id="UEL46638.1"/>
    </source>
</evidence>
<dbReference type="EMBL" id="CP081135">
    <property type="protein sequence ID" value="UEL46638.1"/>
    <property type="molecule type" value="Genomic_DNA"/>
</dbReference>
<evidence type="ECO:0000259" key="4">
    <source>
        <dbReference type="PROSITE" id="PS50893"/>
    </source>
</evidence>